<dbReference type="Proteomes" id="UP000231162">
    <property type="component" value="Unassembled WGS sequence"/>
</dbReference>
<evidence type="ECO:0000313" key="3">
    <source>
        <dbReference type="Proteomes" id="UP000231162"/>
    </source>
</evidence>
<accession>A0A2M6R9D7</accession>
<comment type="caution">
    <text evidence="2">The sequence shown here is derived from an EMBL/GenBank/DDBJ whole genome shotgun (WGS) entry which is preliminary data.</text>
</comment>
<gene>
    <name evidence="2" type="ORF">COT79_00995</name>
</gene>
<dbReference type="AlphaFoldDB" id="A0A2M6R9D7"/>
<feature type="region of interest" description="Disordered" evidence="1">
    <location>
        <begin position="488"/>
        <end position="529"/>
    </location>
</feature>
<name>A0A2M6R9D7_9BACT</name>
<evidence type="ECO:0000256" key="1">
    <source>
        <dbReference type="SAM" id="MobiDB-lite"/>
    </source>
</evidence>
<organism evidence="2 3">
    <name type="scientific">Candidatus Berkelbacteria bacterium CG10_big_fil_rev_8_21_14_0_10_43_14</name>
    <dbReference type="NCBI Taxonomy" id="1974515"/>
    <lineage>
        <taxon>Bacteria</taxon>
        <taxon>Candidatus Berkelbacteria</taxon>
    </lineage>
</organism>
<feature type="region of interest" description="Disordered" evidence="1">
    <location>
        <begin position="1"/>
        <end position="26"/>
    </location>
</feature>
<feature type="compositionally biased region" description="Basic and acidic residues" evidence="1">
    <location>
        <begin position="517"/>
        <end position="529"/>
    </location>
</feature>
<proteinExistence type="predicted"/>
<protein>
    <submittedName>
        <fullName evidence="2">Uncharacterized protein</fullName>
    </submittedName>
</protein>
<feature type="region of interest" description="Disordered" evidence="1">
    <location>
        <begin position="98"/>
        <end position="117"/>
    </location>
</feature>
<reference evidence="3" key="1">
    <citation type="submission" date="2017-09" db="EMBL/GenBank/DDBJ databases">
        <title>Depth-based differentiation of microbial function through sediment-hosted aquifers and enrichment of novel symbionts in the deep terrestrial subsurface.</title>
        <authorList>
            <person name="Probst A.J."/>
            <person name="Ladd B."/>
            <person name="Jarett J.K."/>
            <person name="Geller-Mcgrath D.E."/>
            <person name="Sieber C.M.K."/>
            <person name="Emerson J.B."/>
            <person name="Anantharaman K."/>
            <person name="Thomas B.C."/>
            <person name="Malmstrom R."/>
            <person name="Stieglmeier M."/>
            <person name="Klingl A."/>
            <person name="Woyke T."/>
            <person name="Ryan C.M."/>
            <person name="Banfield J.F."/>
        </authorList>
    </citation>
    <scope>NUCLEOTIDE SEQUENCE [LARGE SCALE GENOMIC DNA]</scope>
</reference>
<sequence length="665" mass="72866">MTGGGNLFKSADQMINNSNHPEGQAGTHLITTEDLNTMQKGATKPLETALGVADTPVTQTETLQPTIASTPTAEVAPHTGIDGDDDLMFPGTRNLEESNANEAKPLTSPTVPGETTPFDAYIDTKNKPEAERTNPDMGPQLAAEVVELQTNGGSREKIKAIRDQIDALLQESIKQERAQKRDQRRQEHAQAVADFKQNVADGVHNNIDAAKANVDLVTGGVKMGAEKYLINPLANAGDKAKEVIEIGKGSFAEAKAFVEKSRAERTLRREAQRIANRNEAMKANLAESKLIKQNIDTFTKHIKENIAGLLQDGTLKSFMDQLSQAQENLRIRLEPYGESLDEHAKQNILAGQERLQINRRYTKEHPDGPIDTLASLKALLKSKVEQLKGVFASKDSGEVTKSVDTLEKEHDEEQKKGIMSAVRERLTKARETVGNFIKNNKVKTIAAIGIAMGLVMSLMRTSPDHRPNIIRNNETIAKKADDLVHGMRAPQAPDSTPTPNVAPTPADEPSLGQHAETAPKPKENLTPEEKSYLDKIKGIYDTMVAKNQGNNEVIGHLTRIYDQIKANPSTHEWSLTGLDEAQFNNFVDRYFTYENMPAGPTKDAEKSDFKELLDQHNIKLGGINGPLKAPTGFIDPSAGMTKEKAQHSMSVANNIAQYVLNPNIA</sequence>
<evidence type="ECO:0000313" key="2">
    <source>
        <dbReference type="EMBL" id="PIS07133.1"/>
    </source>
</evidence>
<dbReference type="EMBL" id="PEZX01000015">
    <property type="protein sequence ID" value="PIS07133.1"/>
    <property type="molecule type" value="Genomic_DNA"/>
</dbReference>